<feature type="region of interest" description="Disordered" evidence="1">
    <location>
        <begin position="233"/>
        <end position="260"/>
    </location>
</feature>
<feature type="transmembrane region" description="Helical" evidence="2">
    <location>
        <begin position="177"/>
        <end position="195"/>
    </location>
</feature>
<dbReference type="InterPro" id="IPR011990">
    <property type="entry name" value="TPR-like_helical_dom_sf"/>
</dbReference>
<dbReference type="InterPro" id="IPR019734">
    <property type="entry name" value="TPR_rpt"/>
</dbReference>
<dbReference type="SMART" id="SM00028">
    <property type="entry name" value="TPR"/>
    <property type="match status" value="4"/>
</dbReference>
<comment type="caution">
    <text evidence="3">The sequence shown here is derived from an EMBL/GenBank/DDBJ whole genome shotgun (WGS) entry which is preliminary data.</text>
</comment>
<evidence type="ECO:0000256" key="2">
    <source>
        <dbReference type="SAM" id="Phobius"/>
    </source>
</evidence>
<organism evidence="3 4">
    <name type="scientific">Clostridium omnivorum</name>
    <dbReference type="NCBI Taxonomy" id="1604902"/>
    <lineage>
        <taxon>Bacteria</taxon>
        <taxon>Bacillati</taxon>
        <taxon>Bacillota</taxon>
        <taxon>Clostridia</taxon>
        <taxon>Eubacteriales</taxon>
        <taxon>Clostridiaceae</taxon>
        <taxon>Clostridium</taxon>
    </lineage>
</organism>
<dbReference type="Gene3D" id="1.25.40.10">
    <property type="entry name" value="Tetratricopeptide repeat domain"/>
    <property type="match status" value="3"/>
</dbReference>
<dbReference type="RefSeq" id="WP_264849036.1">
    <property type="nucleotide sequence ID" value="NZ_BRXR01000001.1"/>
</dbReference>
<dbReference type="EMBL" id="BRXR01000001">
    <property type="protein sequence ID" value="GLC29754.1"/>
    <property type="molecule type" value="Genomic_DNA"/>
</dbReference>
<evidence type="ECO:0000256" key="1">
    <source>
        <dbReference type="SAM" id="MobiDB-lite"/>
    </source>
</evidence>
<gene>
    <name evidence="3" type="ORF">bsdE14_11640</name>
</gene>
<keyword evidence="4" id="KW-1185">Reference proteome</keyword>
<evidence type="ECO:0000313" key="4">
    <source>
        <dbReference type="Proteomes" id="UP001208567"/>
    </source>
</evidence>
<sequence>MNKSTKQYKKALDYYNDGKLDKALKLCELSISENIKNTSAINLKGLLFYLKGELDNAQSLWKMNGQINNDLVSKKYYEDSLKDEKRRKLYYDALVLIKELKMREALNLLKVCDESDFNCINVNNYMALCYIKLGEYSAASACISKVLKLDVNNVEAKEYRKMLIDYGIVKKQRNFKAISVLVAVLCIAIFSIITIKTKAYKNYGFLSYISKPKIAQNNKQGSTNNNAAAKNEIQQQNTEVQQPQKQETKNGEIQKQAAEKFPSEDVKKQIEAKNYDALYDLVSKWQDKNLSINDKTMIAKAREILVSDGTEYFYGTGSKALSSKDYSKSKDYLLKAYSVGGGSYLNPHIIYMLAASYENLEDIENALKYYSEYNSKFSKGDYAETVLYKLALLNKNVDMNKAKAYAETLVNTYPNSMYNNTIIKDIISK</sequence>
<keyword evidence="2" id="KW-0812">Transmembrane</keyword>
<reference evidence="3 4" key="1">
    <citation type="journal article" date="2024" name="Int. J. Syst. Evol. Microbiol.">
        <title>Clostridium omnivorum sp. nov., isolated from anoxic soil under the treatment of reductive soil disinfestation.</title>
        <authorList>
            <person name="Ueki A."/>
            <person name="Tonouchi A."/>
            <person name="Kaku N."/>
            <person name="Honma S."/>
            <person name="Ueki K."/>
        </authorList>
    </citation>
    <scope>NUCLEOTIDE SEQUENCE [LARGE SCALE GENOMIC DNA]</scope>
    <source>
        <strain evidence="3 4">E14</strain>
    </source>
</reference>
<feature type="compositionally biased region" description="Polar residues" evidence="1">
    <location>
        <begin position="233"/>
        <end position="245"/>
    </location>
</feature>
<dbReference type="Pfam" id="PF13174">
    <property type="entry name" value="TPR_6"/>
    <property type="match status" value="1"/>
</dbReference>
<proteinExistence type="predicted"/>
<keyword evidence="2" id="KW-0472">Membrane</keyword>
<name>A0ABQ5N3N4_9CLOT</name>
<protein>
    <recommendedName>
        <fullName evidence="5">Tetratricopeptide repeat protein</fullName>
    </recommendedName>
</protein>
<dbReference type="Proteomes" id="UP001208567">
    <property type="component" value="Unassembled WGS sequence"/>
</dbReference>
<evidence type="ECO:0008006" key="5">
    <source>
        <dbReference type="Google" id="ProtNLM"/>
    </source>
</evidence>
<dbReference type="SUPFAM" id="SSF48452">
    <property type="entry name" value="TPR-like"/>
    <property type="match status" value="2"/>
</dbReference>
<evidence type="ECO:0000313" key="3">
    <source>
        <dbReference type="EMBL" id="GLC29754.1"/>
    </source>
</evidence>
<feature type="compositionally biased region" description="Basic and acidic residues" evidence="1">
    <location>
        <begin position="246"/>
        <end position="260"/>
    </location>
</feature>
<keyword evidence="2" id="KW-1133">Transmembrane helix</keyword>
<accession>A0ABQ5N3N4</accession>